<dbReference type="Proteomes" id="UP000064189">
    <property type="component" value="Unassembled WGS sequence"/>
</dbReference>
<gene>
    <name evidence="1" type="ORF">AS888_20220</name>
</gene>
<keyword evidence="1" id="KW-0946">Virion</keyword>
<dbReference type="EMBL" id="LNNH01000023">
    <property type="protein sequence ID" value="KWW18181.1"/>
    <property type="molecule type" value="Genomic_DNA"/>
</dbReference>
<reference evidence="1 2" key="1">
    <citation type="submission" date="2015-11" db="EMBL/GenBank/DDBJ databases">
        <title>Genome Sequence of Bacillus simplex strain VanAntwerpen2.</title>
        <authorList>
            <person name="Couger M.B."/>
        </authorList>
    </citation>
    <scope>NUCLEOTIDE SEQUENCE [LARGE SCALE GENOMIC DNA]</scope>
    <source>
        <strain evidence="1 2">VanAntwerpen02</strain>
    </source>
</reference>
<accession>A0A120GPI6</accession>
<organism evidence="1 2">
    <name type="scientific">Peribacillus simplex</name>
    <dbReference type="NCBI Taxonomy" id="1478"/>
    <lineage>
        <taxon>Bacteria</taxon>
        <taxon>Bacillati</taxon>
        <taxon>Bacillota</taxon>
        <taxon>Bacilli</taxon>
        <taxon>Bacillales</taxon>
        <taxon>Bacillaceae</taxon>
        <taxon>Peribacillus</taxon>
    </lineage>
</organism>
<evidence type="ECO:0000313" key="1">
    <source>
        <dbReference type="EMBL" id="KWW18181.1"/>
    </source>
</evidence>
<protein>
    <submittedName>
        <fullName evidence="1">Spore coat protein</fullName>
    </submittedName>
</protein>
<dbReference type="PANTHER" id="PTHR40050:SF1">
    <property type="entry name" value="INNER SPORE COAT PROTEIN H"/>
    <property type="match status" value="1"/>
</dbReference>
<dbReference type="Pfam" id="PF08757">
    <property type="entry name" value="CotH"/>
    <property type="match status" value="1"/>
</dbReference>
<keyword evidence="2" id="KW-1185">Reference proteome</keyword>
<dbReference type="PANTHER" id="PTHR40050">
    <property type="entry name" value="INNER SPORE COAT PROTEIN H"/>
    <property type="match status" value="1"/>
</dbReference>
<dbReference type="InterPro" id="IPR014867">
    <property type="entry name" value="Spore_coat_CotH_CotH2/3/7"/>
</dbReference>
<dbReference type="AlphaFoldDB" id="A0A120GPI6"/>
<dbReference type="RefSeq" id="WP_061142462.1">
    <property type="nucleotide sequence ID" value="NZ_LNNH01000023.1"/>
</dbReference>
<evidence type="ECO:0000313" key="2">
    <source>
        <dbReference type="Proteomes" id="UP000064189"/>
    </source>
</evidence>
<keyword evidence="1" id="KW-0167">Capsid protein</keyword>
<proteinExistence type="predicted"/>
<name>A0A120GPI6_9BACI</name>
<comment type="caution">
    <text evidence="1">The sequence shown here is derived from an EMBL/GenBank/DDBJ whole genome shotgun (WGS) entry which is preliminary data.</text>
</comment>
<sequence length="363" mass="42507">MNADKKLPMYQLFIPPVNLMELRRDIWCNDPLPAKLTINKKKLDIDIVYRGSHIREFRKKSYHVVFYKPHTFKGAKEIHLNAEYNDKSLLRNKLSLDFFADIGTLAPKSQFVHLNLNGRDEGIYLELESVDEYYLKQRNLPEGSIFYAVDGDANFSLMSDLDKGIKKSLEMGYQKKCGTAKDELYLQELLIQINTISRVDFEKEIVKYIDVDKYLRWLAGVIFTQNYDGFVHNYALYRNGATGLFEIIPWDYDATWGRDVNGEVMEEDYVGIAGFNTLTARILDIRAFRLQYQSLLKEIMDTRFNVSHMKPIIIGLHDQISPYVPKDPYIKDHQDIFDNEPDFILKFIEKRAKYINGQLHKLD</sequence>